<feature type="region of interest" description="Disordered" evidence="2">
    <location>
        <begin position="115"/>
        <end position="160"/>
    </location>
</feature>
<dbReference type="STRING" id="1384056.N787_05390"/>
<gene>
    <name evidence="5" type="ORF">N787_05390</name>
</gene>
<dbReference type="InterPro" id="IPR016047">
    <property type="entry name" value="M23ase_b-sheet_dom"/>
</dbReference>
<organism evidence="5 6">
    <name type="scientific">Arenimonas metalli CF5-1</name>
    <dbReference type="NCBI Taxonomy" id="1384056"/>
    <lineage>
        <taxon>Bacteria</taxon>
        <taxon>Pseudomonadati</taxon>
        <taxon>Pseudomonadota</taxon>
        <taxon>Gammaproteobacteria</taxon>
        <taxon>Lysobacterales</taxon>
        <taxon>Lysobacteraceae</taxon>
        <taxon>Arenimonas</taxon>
    </lineage>
</organism>
<dbReference type="PROSITE" id="PS51782">
    <property type="entry name" value="LYSM"/>
    <property type="match status" value="1"/>
</dbReference>
<evidence type="ECO:0000313" key="6">
    <source>
        <dbReference type="Proteomes" id="UP000029393"/>
    </source>
</evidence>
<feature type="chain" id="PRO_5001868631" description="LysM domain-containing protein" evidence="3">
    <location>
        <begin position="20"/>
        <end position="321"/>
    </location>
</feature>
<dbReference type="CDD" id="cd12797">
    <property type="entry name" value="M23_peptidase"/>
    <property type="match status" value="1"/>
</dbReference>
<dbReference type="eggNOG" id="COG1388">
    <property type="taxonomic scope" value="Bacteria"/>
</dbReference>
<dbReference type="Proteomes" id="UP000029393">
    <property type="component" value="Unassembled WGS sequence"/>
</dbReference>
<dbReference type="SUPFAM" id="SSF54106">
    <property type="entry name" value="LysM domain"/>
    <property type="match status" value="1"/>
</dbReference>
<dbReference type="GO" id="GO:0004222">
    <property type="term" value="F:metalloendopeptidase activity"/>
    <property type="evidence" value="ECO:0007669"/>
    <property type="project" value="TreeGrafter"/>
</dbReference>
<dbReference type="PATRIC" id="fig|1384056.3.peg.2592"/>
<evidence type="ECO:0000256" key="3">
    <source>
        <dbReference type="SAM" id="SignalP"/>
    </source>
</evidence>
<dbReference type="CDD" id="cd00118">
    <property type="entry name" value="LysM"/>
    <property type="match status" value="1"/>
</dbReference>
<dbReference type="InterPro" id="IPR050570">
    <property type="entry name" value="Cell_wall_metabolism_enzyme"/>
</dbReference>
<name>A0A091AND2_9GAMM</name>
<evidence type="ECO:0000256" key="2">
    <source>
        <dbReference type="SAM" id="MobiDB-lite"/>
    </source>
</evidence>
<dbReference type="InterPro" id="IPR011055">
    <property type="entry name" value="Dup_hybrid_motif"/>
</dbReference>
<dbReference type="Pfam" id="PF01551">
    <property type="entry name" value="Peptidase_M23"/>
    <property type="match status" value="1"/>
</dbReference>
<evidence type="ECO:0000256" key="1">
    <source>
        <dbReference type="ARBA" id="ARBA00038420"/>
    </source>
</evidence>
<dbReference type="GO" id="GO:0032153">
    <property type="term" value="C:cell division site"/>
    <property type="evidence" value="ECO:0007669"/>
    <property type="project" value="TreeGrafter"/>
</dbReference>
<evidence type="ECO:0000313" key="5">
    <source>
        <dbReference type="EMBL" id="KFN41703.1"/>
    </source>
</evidence>
<feature type="domain" description="LysM" evidence="4">
    <location>
        <begin position="49"/>
        <end position="93"/>
    </location>
</feature>
<dbReference type="OrthoDB" id="9795421at2"/>
<proteinExistence type="inferred from homology"/>
<dbReference type="Pfam" id="PF01476">
    <property type="entry name" value="LysM"/>
    <property type="match status" value="1"/>
</dbReference>
<reference evidence="5 6" key="1">
    <citation type="submission" date="2013-09" db="EMBL/GenBank/DDBJ databases">
        <title>Genome sequencing of Arenimonas metalli.</title>
        <authorList>
            <person name="Chen F."/>
            <person name="Wang G."/>
        </authorList>
    </citation>
    <scope>NUCLEOTIDE SEQUENCE [LARGE SCALE GENOMIC DNA]</scope>
    <source>
        <strain evidence="5 6">CF5-1</strain>
    </source>
</reference>
<dbReference type="EMBL" id="AVCK01000063">
    <property type="protein sequence ID" value="KFN41703.1"/>
    <property type="molecule type" value="Genomic_DNA"/>
</dbReference>
<comment type="caution">
    <text evidence="5">The sequence shown here is derived from an EMBL/GenBank/DDBJ whole genome shotgun (WGS) entry which is preliminary data.</text>
</comment>
<dbReference type="Gene3D" id="3.10.350.10">
    <property type="entry name" value="LysM domain"/>
    <property type="match status" value="1"/>
</dbReference>
<dbReference type="PROSITE" id="PS51257">
    <property type="entry name" value="PROKAR_LIPOPROTEIN"/>
    <property type="match status" value="1"/>
</dbReference>
<dbReference type="PANTHER" id="PTHR21666">
    <property type="entry name" value="PEPTIDASE-RELATED"/>
    <property type="match status" value="1"/>
</dbReference>
<feature type="compositionally biased region" description="Low complexity" evidence="2">
    <location>
        <begin position="123"/>
        <end position="160"/>
    </location>
</feature>
<evidence type="ECO:0000259" key="4">
    <source>
        <dbReference type="PROSITE" id="PS51782"/>
    </source>
</evidence>
<dbReference type="RefSeq" id="WP_034215179.1">
    <property type="nucleotide sequence ID" value="NZ_AVCK01000063.1"/>
</dbReference>
<dbReference type="SUPFAM" id="SSF51261">
    <property type="entry name" value="Duplicated hybrid motif"/>
    <property type="match status" value="1"/>
</dbReference>
<comment type="similarity">
    <text evidence="1">Belongs to the E.coli NlpD/Haemophilus LppB family.</text>
</comment>
<feature type="region of interest" description="Disordered" evidence="2">
    <location>
        <begin position="29"/>
        <end position="50"/>
    </location>
</feature>
<accession>A0A091AND2</accession>
<dbReference type="InterPro" id="IPR036779">
    <property type="entry name" value="LysM_dom_sf"/>
</dbReference>
<keyword evidence="6" id="KW-1185">Reference proteome</keyword>
<sequence length="321" mass="32377">MKPSPARALVLLAAALVLAACGHSRVVKREGPASAAPAQRSVQAPPRSGDYRVRAGDTLYGIAFRHGLDYREVAGWNRIPAPYTIYPGQTLRLAPAGGRGAATASVTGMPAPRPAATQGFETVSPARPSAGASATATAPTRPAATSPASTPAASPSAGAVAAAPATRPAVPASSAGAGTVQGTPVVVPSAPVVPAAVSAGGWRWPTRGQLIGRFAAGDPKRQGIDIAGTAGQPVLAAADGVVVYSGAGLVGYGELIIVKHSDEWLSAYAHNRQRLVGEGTAVTAGQQIAELGRSGTSRDMLHFEVRRNGKPVDPLTVLPPL</sequence>
<dbReference type="InterPro" id="IPR018392">
    <property type="entry name" value="LysM"/>
</dbReference>
<dbReference type="SMART" id="SM00257">
    <property type="entry name" value="LysM"/>
    <property type="match status" value="1"/>
</dbReference>
<feature type="signal peptide" evidence="3">
    <location>
        <begin position="1"/>
        <end position="19"/>
    </location>
</feature>
<dbReference type="GO" id="GO:0009279">
    <property type="term" value="C:cell outer membrane"/>
    <property type="evidence" value="ECO:0007669"/>
    <property type="project" value="TreeGrafter"/>
</dbReference>
<dbReference type="eggNOG" id="COG4942">
    <property type="taxonomic scope" value="Bacteria"/>
</dbReference>
<protein>
    <recommendedName>
        <fullName evidence="4">LysM domain-containing protein</fullName>
    </recommendedName>
</protein>
<dbReference type="Gene3D" id="2.70.70.10">
    <property type="entry name" value="Glucose Permease (Domain IIA)"/>
    <property type="match status" value="1"/>
</dbReference>
<dbReference type="PANTHER" id="PTHR21666:SF263">
    <property type="entry name" value="MUREIN HYDROLASE ACTIVATOR NLPD"/>
    <property type="match status" value="1"/>
</dbReference>
<dbReference type="AlphaFoldDB" id="A0A091AND2"/>
<keyword evidence="3" id="KW-0732">Signal</keyword>